<dbReference type="AlphaFoldDB" id="A0A4V2QAU3"/>
<name>A0A4V2QAU3_HYDET</name>
<dbReference type="Proteomes" id="UP000295008">
    <property type="component" value="Unassembled WGS sequence"/>
</dbReference>
<proteinExistence type="predicted"/>
<protein>
    <submittedName>
        <fullName evidence="1">Uncharacterized protein</fullName>
    </submittedName>
</protein>
<evidence type="ECO:0000313" key="1">
    <source>
        <dbReference type="EMBL" id="TCL53802.1"/>
    </source>
</evidence>
<organism evidence="1 2">
    <name type="scientific">Hydrogenispora ethanolica</name>
    <dbReference type="NCBI Taxonomy" id="1082276"/>
    <lineage>
        <taxon>Bacteria</taxon>
        <taxon>Bacillati</taxon>
        <taxon>Bacillota</taxon>
        <taxon>Hydrogenispora</taxon>
    </lineage>
</organism>
<sequence>MPEILLENVKEIIEVPENQANAYQALGWLEIDNYRNGGKVFLVLAWTEDSDPRKP</sequence>
<gene>
    <name evidence="1" type="ORF">EDC14_10712</name>
</gene>
<dbReference type="RefSeq" id="WP_165908345.1">
    <property type="nucleotide sequence ID" value="NZ_SLUN01000071.1"/>
</dbReference>
<dbReference type="EMBL" id="SLUN01000071">
    <property type="protein sequence ID" value="TCL53802.1"/>
    <property type="molecule type" value="Genomic_DNA"/>
</dbReference>
<reference evidence="1 2" key="1">
    <citation type="submission" date="2019-03" db="EMBL/GenBank/DDBJ databases">
        <title>Genomic Encyclopedia of Type Strains, Phase IV (KMG-IV): sequencing the most valuable type-strain genomes for metagenomic binning, comparative biology and taxonomic classification.</title>
        <authorList>
            <person name="Goeker M."/>
        </authorList>
    </citation>
    <scope>NUCLEOTIDE SEQUENCE [LARGE SCALE GENOMIC DNA]</scope>
    <source>
        <strain evidence="1 2">LX-B</strain>
    </source>
</reference>
<comment type="caution">
    <text evidence="1">The sequence shown here is derived from an EMBL/GenBank/DDBJ whole genome shotgun (WGS) entry which is preliminary data.</text>
</comment>
<keyword evidence="2" id="KW-1185">Reference proteome</keyword>
<accession>A0A4V2QAU3</accession>
<evidence type="ECO:0000313" key="2">
    <source>
        <dbReference type="Proteomes" id="UP000295008"/>
    </source>
</evidence>